<comment type="caution">
    <text evidence="1">The sequence shown here is derived from an EMBL/GenBank/DDBJ whole genome shotgun (WGS) entry which is preliminary data.</text>
</comment>
<name>A0A9N9A5F4_9GLOM</name>
<proteinExistence type="predicted"/>
<protein>
    <submittedName>
        <fullName evidence="1">9420_t:CDS:1</fullName>
    </submittedName>
</protein>
<organism evidence="1 2">
    <name type="scientific">Paraglomus brasilianum</name>
    <dbReference type="NCBI Taxonomy" id="144538"/>
    <lineage>
        <taxon>Eukaryota</taxon>
        <taxon>Fungi</taxon>
        <taxon>Fungi incertae sedis</taxon>
        <taxon>Mucoromycota</taxon>
        <taxon>Glomeromycotina</taxon>
        <taxon>Glomeromycetes</taxon>
        <taxon>Paraglomerales</taxon>
        <taxon>Paraglomeraceae</taxon>
        <taxon>Paraglomus</taxon>
    </lineage>
</organism>
<sequence>MAGQSNHESYTYNIQSDQLHSMDSNCTNDLPSNQTIMDQPIIMDYNGIHSYHTSPQPPGQDSFPSDIGLFDNNGVYIGGVNESLNTENYGYVGNNENVVNCSTMNYNPPSVHYQTLVQTPPTTTPFNNAGTLANAASHGCTVIIVKADINLERFFGISKFE</sequence>
<dbReference type="AlphaFoldDB" id="A0A9N9A5F4"/>
<keyword evidence="2" id="KW-1185">Reference proteome</keyword>
<gene>
    <name evidence="1" type="ORF">PBRASI_LOCUS3591</name>
</gene>
<reference evidence="1" key="1">
    <citation type="submission" date="2021-06" db="EMBL/GenBank/DDBJ databases">
        <authorList>
            <person name="Kallberg Y."/>
            <person name="Tangrot J."/>
            <person name="Rosling A."/>
        </authorList>
    </citation>
    <scope>NUCLEOTIDE SEQUENCE</scope>
    <source>
        <strain evidence="1">BR232B</strain>
    </source>
</reference>
<accession>A0A9N9A5F4</accession>
<evidence type="ECO:0000313" key="1">
    <source>
        <dbReference type="EMBL" id="CAG8520339.1"/>
    </source>
</evidence>
<dbReference type="EMBL" id="CAJVPI010000330">
    <property type="protein sequence ID" value="CAG8520339.1"/>
    <property type="molecule type" value="Genomic_DNA"/>
</dbReference>
<evidence type="ECO:0000313" key="2">
    <source>
        <dbReference type="Proteomes" id="UP000789739"/>
    </source>
</evidence>
<dbReference type="Proteomes" id="UP000789739">
    <property type="component" value="Unassembled WGS sequence"/>
</dbReference>